<comment type="similarity">
    <text evidence="2">Belongs to the major facilitator superfamily. Sugar transporter (TC 2.A.1.1) family.</text>
</comment>
<keyword evidence="5 6" id="KW-0472">Membrane</keyword>
<evidence type="ECO:0000256" key="4">
    <source>
        <dbReference type="ARBA" id="ARBA00022989"/>
    </source>
</evidence>
<evidence type="ECO:0000313" key="8">
    <source>
        <dbReference type="EMBL" id="KAL2037165.1"/>
    </source>
</evidence>
<keyword evidence="9" id="KW-1185">Reference proteome</keyword>
<evidence type="ECO:0000256" key="1">
    <source>
        <dbReference type="ARBA" id="ARBA00004141"/>
    </source>
</evidence>
<protein>
    <recommendedName>
        <fullName evidence="7">Major facilitator superfamily (MFS) profile domain-containing protein</fullName>
    </recommendedName>
</protein>
<evidence type="ECO:0000256" key="3">
    <source>
        <dbReference type="ARBA" id="ARBA00022692"/>
    </source>
</evidence>
<dbReference type="InterPro" id="IPR050360">
    <property type="entry name" value="MFS_Sugar_Transporters"/>
</dbReference>
<comment type="caution">
    <text evidence="8">The sequence shown here is derived from an EMBL/GenBank/DDBJ whole genome shotgun (WGS) entry which is preliminary data.</text>
</comment>
<feature type="transmembrane region" description="Helical" evidence="6">
    <location>
        <begin position="27"/>
        <end position="52"/>
    </location>
</feature>
<comment type="subcellular location">
    <subcellularLocation>
        <location evidence="1">Membrane</location>
        <topology evidence="1">Multi-pass membrane protein</topology>
    </subcellularLocation>
</comment>
<reference evidence="8 9" key="1">
    <citation type="submission" date="2024-09" db="EMBL/GenBank/DDBJ databases">
        <title>Rethinking Asexuality: The Enigmatic Case of Functional Sexual Genes in Lepraria (Stereocaulaceae).</title>
        <authorList>
            <person name="Doellman M."/>
            <person name="Sun Y."/>
            <person name="Barcenas-Pena A."/>
            <person name="Lumbsch H.T."/>
            <person name="Grewe F."/>
        </authorList>
    </citation>
    <scope>NUCLEOTIDE SEQUENCE [LARGE SCALE GENOMIC DNA]</scope>
    <source>
        <strain evidence="8 9">Mercado 3170</strain>
    </source>
</reference>
<keyword evidence="4 6" id="KW-1133">Transmembrane helix</keyword>
<dbReference type="Pfam" id="PF00083">
    <property type="entry name" value="Sugar_tr"/>
    <property type="match status" value="1"/>
</dbReference>
<dbReference type="PANTHER" id="PTHR48022">
    <property type="entry name" value="PLASTIDIC GLUCOSE TRANSPORTER 4"/>
    <property type="match status" value="1"/>
</dbReference>
<accession>A0ABR3ZVJ0</accession>
<proteinExistence type="inferred from homology"/>
<dbReference type="InterPro" id="IPR020846">
    <property type="entry name" value="MFS_dom"/>
</dbReference>
<feature type="transmembrane region" description="Helical" evidence="6">
    <location>
        <begin position="95"/>
        <end position="113"/>
    </location>
</feature>
<feature type="domain" description="Major facilitator superfamily (MFS) profile" evidence="7">
    <location>
        <begin position="1"/>
        <end position="117"/>
    </location>
</feature>
<organism evidence="8 9">
    <name type="scientific">Stereocaulon virgatum</name>
    <dbReference type="NCBI Taxonomy" id="373712"/>
    <lineage>
        <taxon>Eukaryota</taxon>
        <taxon>Fungi</taxon>
        <taxon>Dikarya</taxon>
        <taxon>Ascomycota</taxon>
        <taxon>Pezizomycotina</taxon>
        <taxon>Lecanoromycetes</taxon>
        <taxon>OSLEUM clade</taxon>
        <taxon>Lecanoromycetidae</taxon>
        <taxon>Lecanorales</taxon>
        <taxon>Lecanorineae</taxon>
        <taxon>Stereocaulaceae</taxon>
        <taxon>Stereocaulon</taxon>
    </lineage>
</organism>
<dbReference type="Proteomes" id="UP001590950">
    <property type="component" value="Unassembled WGS sequence"/>
</dbReference>
<gene>
    <name evidence="8" type="ORF">N7G274_010028</name>
</gene>
<dbReference type="InterPro" id="IPR005828">
    <property type="entry name" value="MFS_sugar_transport-like"/>
</dbReference>
<sequence>MALVMATQAALVYQVQFKTSVSYAAGIAGAVMLFIFEGSFTIGFQATVWVYPSEILPLRLRHKGSSISTATNWICNFIIVQITPPAISDIGWRTYIIFAVLNATWVPIIYIFFPESKGRELEDFDRFFAGEEDVSITERIVPDLANGFDDLEKRRTAVRGCSEQKPF</sequence>
<keyword evidence="3 6" id="KW-0812">Transmembrane</keyword>
<dbReference type="PANTHER" id="PTHR48022:SF28">
    <property type="entry name" value="MAJOR FACILITATOR SUPERFAMILY (MFS) PROFILE DOMAIN-CONTAINING PROTEIN-RELATED"/>
    <property type="match status" value="1"/>
</dbReference>
<dbReference type="InterPro" id="IPR036259">
    <property type="entry name" value="MFS_trans_sf"/>
</dbReference>
<name>A0ABR3ZVJ0_9LECA</name>
<evidence type="ECO:0000259" key="7">
    <source>
        <dbReference type="PROSITE" id="PS50850"/>
    </source>
</evidence>
<dbReference type="PROSITE" id="PS50850">
    <property type="entry name" value="MFS"/>
    <property type="match status" value="1"/>
</dbReference>
<evidence type="ECO:0000256" key="6">
    <source>
        <dbReference type="SAM" id="Phobius"/>
    </source>
</evidence>
<dbReference type="Gene3D" id="1.20.1250.20">
    <property type="entry name" value="MFS general substrate transporter like domains"/>
    <property type="match status" value="1"/>
</dbReference>
<evidence type="ECO:0000256" key="2">
    <source>
        <dbReference type="ARBA" id="ARBA00010992"/>
    </source>
</evidence>
<dbReference type="EMBL" id="JBEFKJ010000043">
    <property type="protein sequence ID" value="KAL2037165.1"/>
    <property type="molecule type" value="Genomic_DNA"/>
</dbReference>
<dbReference type="SUPFAM" id="SSF103473">
    <property type="entry name" value="MFS general substrate transporter"/>
    <property type="match status" value="1"/>
</dbReference>
<evidence type="ECO:0000313" key="9">
    <source>
        <dbReference type="Proteomes" id="UP001590950"/>
    </source>
</evidence>
<evidence type="ECO:0000256" key="5">
    <source>
        <dbReference type="ARBA" id="ARBA00023136"/>
    </source>
</evidence>